<evidence type="ECO:0000313" key="1">
    <source>
        <dbReference type="EMBL" id="CAD9019322.1"/>
    </source>
</evidence>
<proteinExistence type="predicted"/>
<protein>
    <submittedName>
        <fullName evidence="1">Uncharacterized protein</fullName>
    </submittedName>
</protein>
<reference evidence="1" key="1">
    <citation type="submission" date="2021-01" db="EMBL/GenBank/DDBJ databases">
        <authorList>
            <person name="Corre E."/>
            <person name="Pelletier E."/>
            <person name="Niang G."/>
            <person name="Scheremetjew M."/>
            <person name="Finn R."/>
            <person name="Kale V."/>
            <person name="Holt S."/>
            <person name="Cochrane G."/>
            <person name="Meng A."/>
            <person name="Brown T."/>
            <person name="Cohen L."/>
        </authorList>
    </citation>
    <scope>NUCLEOTIDE SEQUENCE</scope>
    <source>
        <strain evidence="1">NIES-381</strain>
    </source>
</reference>
<dbReference type="AlphaFoldDB" id="A0A7S1IPY0"/>
<sequence>MCRGGVGGDMCTVWFLKPINQRYLSKKVQSSCEKPPLDPKFRQTLTANATAEDHPGVCHGQGVWAFVSLESCTGPHLQLDCKHWRPKLSLWLGWASPMQGPQICATLLRDPNTIPSTWENHCSVLGLTFGRFIMQNSDPCPDMEKHHQWRSSLPTSMPTATVEKWNGYFPCIS</sequence>
<dbReference type="EMBL" id="HBGA01081770">
    <property type="protein sequence ID" value="CAD9019322.1"/>
    <property type="molecule type" value="Transcribed_RNA"/>
</dbReference>
<name>A0A7S1IPY0_9EUGL</name>
<accession>A0A7S1IPY0</accession>
<gene>
    <name evidence="1" type="ORF">EGYM00392_LOCUS30436</name>
</gene>
<organism evidence="1">
    <name type="scientific">Eutreptiella gymnastica</name>
    <dbReference type="NCBI Taxonomy" id="73025"/>
    <lineage>
        <taxon>Eukaryota</taxon>
        <taxon>Discoba</taxon>
        <taxon>Euglenozoa</taxon>
        <taxon>Euglenida</taxon>
        <taxon>Spirocuta</taxon>
        <taxon>Euglenophyceae</taxon>
        <taxon>Eutreptiales</taxon>
        <taxon>Eutreptiaceae</taxon>
        <taxon>Eutreptiella</taxon>
    </lineage>
</organism>